<feature type="region of interest" description="Disordered" evidence="7">
    <location>
        <begin position="810"/>
        <end position="833"/>
    </location>
</feature>
<dbReference type="SUPFAM" id="SSF82689">
    <property type="entry name" value="Mechanosensitive channel protein MscS (YggB), C-terminal domain"/>
    <property type="match status" value="1"/>
</dbReference>
<evidence type="ECO:0000259" key="10">
    <source>
        <dbReference type="Pfam" id="PF00924"/>
    </source>
</evidence>
<evidence type="ECO:0000256" key="5">
    <source>
        <dbReference type="ARBA" id="ARBA00022989"/>
    </source>
</evidence>
<dbReference type="PANTHER" id="PTHR30347:SF1">
    <property type="entry name" value="MECHANOSENSITIVE CHANNEL MSCK"/>
    <property type="match status" value="1"/>
</dbReference>
<dbReference type="Gene3D" id="3.30.70.100">
    <property type="match status" value="1"/>
</dbReference>
<feature type="chain" id="PRO_5021826528" evidence="9">
    <location>
        <begin position="25"/>
        <end position="833"/>
    </location>
</feature>
<comment type="similarity">
    <text evidence="2">Belongs to the MscS (TC 1.A.23) family.</text>
</comment>
<evidence type="ECO:0000256" key="8">
    <source>
        <dbReference type="SAM" id="Phobius"/>
    </source>
</evidence>
<dbReference type="EMBL" id="FXSZ01000002">
    <property type="protein sequence ID" value="SMO46885.1"/>
    <property type="molecule type" value="Genomic_DNA"/>
</dbReference>
<dbReference type="InterPro" id="IPR011066">
    <property type="entry name" value="MscS_channel_C_sf"/>
</dbReference>
<dbReference type="InterPro" id="IPR011014">
    <property type="entry name" value="MscS_channel_TM-2"/>
</dbReference>
<feature type="domain" description="Mechanosensitive ion channel MscS" evidence="10">
    <location>
        <begin position="648"/>
        <end position="714"/>
    </location>
</feature>
<gene>
    <name evidence="12" type="ORF">SAMN06265350_102225</name>
</gene>
<dbReference type="Gene3D" id="1.10.287.1260">
    <property type="match status" value="1"/>
</dbReference>
<dbReference type="OrthoDB" id="9809206at2"/>
<evidence type="ECO:0000256" key="3">
    <source>
        <dbReference type="ARBA" id="ARBA00022475"/>
    </source>
</evidence>
<dbReference type="SUPFAM" id="SSF50182">
    <property type="entry name" value="Sm-like ribonucleoproteins"/>
    <property type="match status" value="1"/>
</dbReference>
<evidence type="ECO:0000313" key="12">
    <source>
        <dbReference type="EMBL" id="SMO46885.1"/>
    </source>
</evidence>
<dbReference type="InterPro" id="IPR052702">
    <property type="entry name" value="MscS-like_channel"/>
</dbReference>
<feature type="transmembrane region" description="Helical" evidence="8">
    <location>
        <begin position="433"/>
        <end position="453"/>
    </location>
</feature>
<dbReference type="Gene3D" id="2.30.30.60">
    <property type="match status" value="1"/>
</dbReference>
<keyword evidence="9" id="KW-0732">Signal</keyword>
<keyword evidence="5 8" id="KW-1133">Transmembrane helix</keyword>
<comment type="subcellular location">
    <subcellularLocation>
        <location evidence="1">Cell membrane</location>
        <topology evidence="1">Multi-pass membrane protein</topology>
    </subcellularLocation>
</comment>
<feature type="compositionally biased region" description="Acidic residues" evidence="7">
    <location>
        <begin position="811"/>
        <end position="820"/>
    </location>
</feature>
<dbReference type="PANTHER" id="PTHR30347">
    <property type="entry name" value="POTASSIUM CHANNEL RELATED"/>
    <property type="match status" value="1"/>
</dbReference>
<feature type="transmembrane region" description="Helical" evidence="8">
    <location>
        <begin position="632"/>
        <end position="654"/>
    </location>
</feature>
<keyword evidence="4 8" id="KW-0812">Transmembrane</keyword>
<dbReference type="SUPFAM" id="SSF82861">
    <property type="entry name" value="Mechanosensitive channel protein MscS (YggB), transmembrane region"/>
    <property type="match status" value="1"/>
</dbReference>
<feature type="transmembrane region" description="Helical" evidence="8">
    <location>
        <begin position="377"/>
        <end position="396"/>
    </location>
</feature>
<evidence type="ECO:0000256" key="6">
    <source>
        <dbReference type="ARBA" id="ARBA00023136"/>
    </source>
</evidence>
<evidence type="ECO:0000256" key="1">
    <source>
        <dbReference type="ARBA" id="ARBA00004651"/>
    </source>
</evidence>
<dbReference type="GO" id="GO:0008381">
    <property type="term" value="F:mechanosensitive monoatomic ion channel activity"/>
    <property type="evidence" value="ECO:0007669"/>
    <property type="project" value="UniProtKB-ARBA"/>
</dbReference>
<dbReference type="GO" id="GO:0005886">
    <property type="term" value="C:plasma membrane"/>
    <property type="evidence" value="ECO:0007669"/>
    <property type="project" value="UniProtKB-SubCell"/>
</dbReference>
<dbReference type="Pfam" id="PF21082">
    <property type="entry name" value="MS_channel_3rd"/>
    <property type="match status" value="1"/>
</dbReference>
<evidence type="ECO:0000256" key="7">
    <source>
        <dbReference type="SAM" id="MobiDB-lite"/>
    </source>
</evidence>
<dbReference type="InterPro" id="IPR006685">
    <property type="entry name" value="MscS_channel_2nd"/>
</dbReference>
<keyword evidence="6 8" id="KW-0472">Membrane</keyword>
<proteinExistence type="inferred from homology"/>
<dbReference type="InterPro" id="IPR023408">
    <property type="entry name" value="MscS_beta-dom_sf"/>
</dbReference>
<evidence type="ECO:0000313" key="13">
    <source>
        <dbReference type="Proteomes" id="UP000315971"/>
    </source>
</evidence>
<evidence type="ECO:0000259" key="11">
    <source>
        <dbReference type="Pfam" id="PF21082"/>
    </source>
</evidence>
<feature type="transmembrane region" description="Helical" evidence="8">
    <location>
        <begin position="514"/>
        <end position="533"/>
    </location>
</feature>
<dbReference type="InterPro" id="IPR049278">
    <property type="entry name" value="MS_channel_C"/>
</dbReference>
<evidence type="ECO:0000256" key="4">
    <source>
        <dbReference type="ARBA" id="ARBA00022692"/>
    </source>
</evidence>
<keyword evidence="13" id="KW-1185">Reference proteome</keyword>
<feature type="transmembrane region" description="Helical" evidence="8">
    <location>
        <begin position="402"/>
        <end position="421"/>
    </location>
</feature>
<feature type="signal peptide" evidence="9">
    <location>
        <begin position="1"/>
        <end position="24"/>
    </location>
</feature>
<reference evidence="12 13" key="1">
    <citation type="submission" date="2017-05" db="EMBL/GenBank/DDBJ databases">
        <authorList>
            <person name="Varghese N."/>
            <person name="Submissions S."/>
        </authorList>
    </citation>
    <scope>NUCLEOTIDE SEQUENCE [LARGE SCALE GENOMIC DNA]</scope>
    <source>
        <strain evidence="12 13">DSM 21342</strain>
    </source>
</reference>
<organism evidence="12 13">
    <name type="scientific">Solitalea koreensis</name>
    <dbReference type="NCBI Taxonomy" id="543615"/>
    <lineage>
        <taxon>Bacteria</taxon>
        <taxon>Pseudomonadati</taxon>
        <taxon>Bacteroidota</taxon>
        <taxon>Sphingobacteriia</taxon>
        <taxon>Sphingobacteriales</taxon>
        <taxon>Sphingobacteriaceae</taxon>
        <taxon>Solitalea</taxon>
    </lineage>
</organism>
<dbReference type="InterPro" id="IPR010920">
    <property type="entry name" value="LSM_dom_sf"/>
</dbReference>
<accession>A0A521BIG4</accession>
<feature type="transmembrane region" description="Helical" evidence="8">
    <location>
        <begin position="287"/>
        <end position="304"/>
    </location>
</feature>
<dbReference type="Pfam" id="PF00924">
    <property type="entry name" value="MS_channel_2nd"/>
    <property type="match status" value="1"/>
</dbReference>
<feature type="transmembrane region" description="Helical" evidence="8">
    <location>
        <begin position="562"/>
        <end position="583"/>
    </location>
</feature>
<protein>
    <submittedName>
        <fullName evidence="12">Mechanosensitive ion channel</fullName>
    </submittedName>
</protein>
<feature type="transmembrane region" description="Helical" evidence="8">
    <location>
        <begin position="349"/>
        <end position="370"/>
    </location>
</feature>
<dbReference type="AlphaFoldDB" id="A0A521BIG4"/>
<feature type="transmembrane region" description="Helical" evidence="8">
    <location>
        <begin position="604"/>
        <end position="626"/>
    </location>
</feature>
<keyword evidence="3" id="KW-1003">Cell membrane</keyword>
<dbReference type="Proteomes" id="UP000315971">
    <property type="component" value="Unassembled WGS sequence"/>
</dbReference>
<feature type="transmembrane region" description="Helical" evidence="8">
    <location>
        <begin position="465"/>
        <end position="483"/>
    </location>
</feature>
<sequence>MKSLIVSHFFLTFCAVFISLSVSAQQKVIIYKTHKIDTAKEDFVVRMNKIGKAEAKRNDSLYRARKTELKQDELMESIKKTTQKAKDYLALGIDTLEIDTELTRVKKWSKLAGEGVFTNKGTSQTYRNLASTSNILQVLQNKINSNKKKVDNYLKDLIDFRYQLDSLNSNSALYVFPADSALLIKYLQRLGVAAKEIGPTDSLLRQAMLNVQVLQTQLNLEMVNLNSGLDQIEMYQKEISDKAIDREYPDIWAPVKLNRPFKEIVDFSNSKNKLNLLFYTQDHLDEIIILFLLILASTLYLISLKKKYIQRQLLHANYNGQLVLRYPFLSAVVIVLNLFQFIFPTPPFVFNALFWIFSAIAITIIFHKFITKHWMQVWLLMFMLFLFACVNNLILQESRTERWGMLVLAGIGVLAGLFALLRNRRKELRERWVIYFIVFVIILETASIIFNIYGRYNFSKTLVTSGYFSFVIAILFFGTIRLINEGLSLASNIYTQQDNILHLDYKRIRAKAPALFYIGLIIGWFILFGRNFYAFKLITEPLLYFLILERKVGDYTFTINNLLSFVLILSISVIVSRVVSFFASEPNPSIDDEEREIKVGLGSWLLLIRIGIISIGMFLAIAAAGIPMDKVSIILGALGVGVGFGLQTLVNNLISGLIVAFEKPFNVGDVIEIAGQLGTMKSIGFRSSIIDTWNGGEVIMPNGDLLNAHLINWTLSDLKKRMEIMLGVLYGTDLEKTKQLLLDSINADERILKLPEPTVLFQDFGESSISIQVHFWVGNFNDGIILKSDMLMAIDKVLRENEIVISYTTPEQEDDNVFNEDEQKGENEDENLQ</sequence>
<evidence type="ECO:0000256" key="2">
    <source>
        <dbReference type="ARBA" id="ARBA00008017"/>
    </source>
</evidence>
<feature type="domain" description="Mechanosensitive ion channel MscS C-terminal" evidence="11">
    <location>
        <begin position="726"/>
        <end position="805"/>
    </location>
</feature>
<feature type="transmembrane region" description="Helical" evidence="8">
    <location>
        <begin position="324"/>
        <end position="343"/>
    </location>
</feature>
<dbReference type="RefSeq" id="WP_142601744.1">
    <property type="nucleotide sequence ID" value="NZ_FXSZ01000002.1"/>
</dbReference>
<evidence type="ECO:0000256" key="9">
    <source>
        <dbReference type="SAM" id="SignalP"/>
    </source>
</evidence>
<name>A0A521BIG4_9SPHI</name>